<name>A0A9D0YY86_9FIRM</name>
<comment type="caution">
    <text evidence="1">The sequence shown here is derived from an EMBL/GenBank/DDBJ whole genome shotgun (WGS) entry which is preliminary data.</text>
</comment>
<dbReference type="AlphaFoldDB" id="A0A9D0YY86"/>
<gene>
    <name evidence="1" type="ORF">IAA66_05670</name>
</gene>
<protein>
    <submittedName>
        <fullName evidence="1">Helix-turn-helix transcriptional regulator</fullName>
    </submittedName>
</protein>
<accession>A0A9D0YY86</accession>
<dbReference type="InterPro" id="IPR010982">
    <property type="entry name" value="Lambda_DNA-bd_dom_sf"/>
</dbReference>
<dbReference type="EMBL" id="DVFI01000087">
    <property type="protein sequence ID" value="HIQ63060.1"/>
    <property type="molecule type" value="Genomic_DNA"/>
</dbReference>
<dbReference type="Gene3D" id="1.10.260.40">
    <property type="entry name" value="lambda repressor-like DNA-binding domains"/>
    <property type="match status" value="1"/>
</dbReference>
<reference evidence="1" key="2">
    <citation type="journal article" date="2021" name="PeerJ">
        <title>Extensive microbial diversity within the chicken gut microbiome revealed by metagenomics and culture.</title>
        <authorList>
            <person name="Gilroy R."/>
            <person name="Ravi A."/>
            <person name="Getino M."/>
            <person name="Pursley I."/>
            <person name="Horton D.L."/>
            <person name="Alikhan N.F."/>
            <person name="Baker D."/>
            <person name="Gharbi K."/>
            <person name="Hall N."/>
            <person name="Watson M."/>
            <person name="Adriaenssens E.M."/>
            <person name="Foster-Nyarko E."/>
            <person name="Jarju S."/>
            <person name="Secka A."/>
            <person name="Antonio M."/>
            <person name="Oren A."/>
            <person name="Chaudhuri R.R."/>
            <person name="La Ragione R."/>
            <person name="Hildebrand F."/>
            <person name="Pallen M.J."/>
        </authorList>
    </citation>
    <scope>NUCLEOTIDE SEQUENCE</scope>
    <source>
        <strain evidence="1">ChiHile30-977</strain>
    </source>
</reference>
<dbReference type="InterPro" id="IPR001387">
    <property type="entry name" value="Cro/C1-type_HTH"/>
</dbReference>
<proteinExistence type="predicted"/>
<evidence type="ECO:0000313" key="1">
    <source>
        <dbReference type="EMBL" id="HIQ63060.1"/>
    </source>
</evidence>
<evidence type="ECO:0000313" key="2">
    <source>
        <dbReference type="Proteomes" id="UP000886819"/>
    </source>
</evidence>
<reference evidence="1" key="1">
    <citation type="submission" date="2020-10" db="EMBL/GenBank/DDBJ databases">
        <authorList>
            <person name="Gilroy R."/>
        </authorList>
    </citation>
    <scope>NUCLEOTIDE SEQUENCE</scope>
    <source>
        <strain evidence="1">ChiHile30-977</strain>
    </source>
</reference>
<organism evidence="1 2">
    <name type="scientific">Candidatus Avichristensenella intestinipullorum</name>
    <dbReference type="NCBI Taxonomy" id="2840693"/>
    <lineage>
        <taxon>Bacteria</taxon>
        <taxon>Bacillati</taxon>
        <taxon>Bacillota</taxon>
        <taxon>Clostridia</taxon>
        <taxon>Candidatus Avichristensenella</taxon>
    </lineage>
</organism>
<dbReference type="CDD" id="cd00093">
    <property type="entry name" value="HTH_XRE"/>
    <property type="match status" value="1"/>
</dbReference>
<dbReference type="SUPFAM" id="SSF47413">
    <property type="entry name" value="lambda repressor-like DNA-binding domains"/>
    <property type="match status" value="1"/>
</dbReference>
<dbReference type="GO" id="GO:0003677">
    <property type="term" value="F:DNA binding"/>
    <property type="evidence" value="ECO:0007669"/>
    <property type="project" value="InterPro"/>
</dbReference>
<dbReference type="Proteomes" id="UP000886819">
    <property type="component" value="Unassembled WGS sequence"/>
</dbReference>
<sequence>MSTTQEILHRLAASDGYDEAYVLRHQAPSFAEYLRQQLQARGISRAQLIRALCVERAYGYQLLNGTRRMSRTLLMRTALYLKMTVQDAQRLLRLGGAAALYARDRLDARVIFALEKGMSYEDAWLFIWGEEEKKHGDSGLPRGILCYRRKPMTEVNPCKHGIWGYCFFCCWRRRCRRRPMRTRCPTRACPFFRRENAWARCGWTTVPL</sequence>